<dbReference type="EMBL" id="UFQB01000002">
    <property type="protein sequence ID" value="SSW62955.1"/>
    <property type="molecule type" value="Genomic_DNA"/>
</dbReference>
<accession>A0A446C513</accession>
<dbReference type="OrthoDB" id="9806974at2"/>
<dbReference type="PRINTS" id="PR00080">
    <property type="entry name" value="SDRFAMILY"/>
</dbReference>
<dbReference type="NCBIfam" id="NF009466">
    <property type="entry name" value="PRK12826.1-2"/>
    <property type="match status" value="1"/>
</dbReference>
<organism evidence="4 5">
    <name type="scientific">Achromobacter agilis</name>
    <dbReference type="NCBI Taxonomy" id="1353888"/>
    <lineage>
        <taxon>Bacteria</taxon>
        <taxon>Pseudomonadati</taxon>
        <taxon>Pseudomonadota</taxon>
        <taxon>Betaproteobacteria</taxon>
        <taxon>Burkholderiales</taxon>
        <taxon>Alcaligenaceae</taxon>
        <taxon>Achromobacter</taxon>
    </lineage>
</organism>
<dbReference type="InterPro" id="IPR020904">
    <property type="entry name" value="Sc_DH/Rdtase_CS"/>
</dbReference>
<dbReference type="Pfam" id="PF13561">
    <property type="entry name" value="adh_short_C2"/>
    <property type="match status" value="1"/>
</dbReference>
<comment type="similarity">
    <text evidence="1">Belongs to the short-chain dehydrogenases/reductases (SDR) family.</text>
</comment>
<evidence type="ECO:0000313" key="5">
    <source>
        <dbReference type="Proteomes" id="UP000289184"/>
    </source>
</evidence>
<dbReference type="InterPro" id="IPR002347">
    <property type="entry name" value="SDR_fam"/>
</dbReference>
<dbReference type="PROSITE" id="PS00061">
    <property type="entry name" value="ADH_SHORT"/>
    <property type="match status" value="1"/>
</dbReference>
<dbReference type="InterPro" id="IPR050259">
    <property type="entry name" value="SDR"/>
</dbReference>
<reference evidence="4 5" key="1">
    <citation type="submission" date="2018-07" db="EMBL/GenBank/DDBJ databases">
        <authorList>
            <person name="Peeters C."/>
        </authorList>
    </citation>
    <scope>NUCLEOTIDE SEQUENCE [LARGE SCALE GENOMIC DNA]</scope>
    <source>
        <strain evidence="4 5">LMG 3411</strain>
    </source>
</reference>
<proteinExistence type="inferred from homology"/>
<dbReference type="SUPFAM" id="SSF51735">
    <property type="entry name" value="NAD(P)-binding Rossmann-fold domains"/>
    <property type="match status" value="1"/>
</dbReference>
<dbReference type="GO" id="GO:0004316">
    <property type="term" value="F:3-oxoacyl-[acyl-carrier-protein] reductase (NADPH) activity"/>
    <property type="evidence" value="ECO:0007669"/>
    <property type="project" value="UniProtKB-EC"/>
</dbReference>
<dbReference type="GO" id="GO:0032787">
    <property type="term" value="P:monocarboxylic acid metabolic process"/>
    <property type="evidence" value="ECO:0007669"/>
    <property type="project" value="UniProtKB-ARBA"/>
</dbReference>
<evidence type="ECO:0000256" key="2">
    <source>
        <dbReference type="SAM" id="MobiDB-lite"/>
    </source>
</evidence>
<dbReference type="InterPro" id="IPR036291">
    <property type="entry name" value="NAD(P)-bd_dom_sf"/>
</dbReference>
<dbReference type="PANTHER" id="PTHR42879:SF2">
    <property type="entry name" value="3-OXOACYL-[ACYL-CARRIER-PROTEIN] REDUCTASE FABG"/>
    <property type="match status" value="1"/>
</dbReference>
<dbReference type="EC" id="1.1.1.100" evidence="4"/>
<dbReference type="InterPro" id="IPR057326">
    <property type="entry name" value="KR_dom"/>
</dbReference>
<sequence length="258" mass="26711">MNRAAASVSPRVALVTGGAQGIGRAIASRLAADGMIVLIADRDAPGSETLAASLQQQGSRAHALAMDVGNPASIAAVFNDIERNHGRCDVLVNNAGMAGARPFMDYPLELWSQVLAVNLTGPLLCGQRAAALMARAGWGRIVNIASISGVRASPGRSAYGASKAALIALTRQMAVELAPLGITANCVAPGPIETPLTRDHHTPQTRQSYYRSVPQRRYGEPEEIASAVAFLASDGAAYVNGHTLAVDGGFLAAGFLET</sequence>
<keyword evidence="4" id="KW-0560">Oxidoreductase</keyword>
<dbReference type="Proteomes" id="UP000289184">
    <property type="component" value="Unassembled WGS sequence"/>
</dbReference>
<feature type="region of interest" description="Disordered" evidence="2">
    <location>
        <begin position="194"/>
        <end position="213"/>
    </location>
</feature>
<dbReference type="FunFam" id="3.40.50.720:FF:000084">
    <property type="entry name" value="Short-chain dehydrogenase reductase"/>
    <property type="match status" value="1"/>
</dbReference>
<dbReference type="SMART" id="SM00822">
    <property type="entry name" value="PKS_KR"/>
    <property type="match status" value="1"/>
</dbReference>
<dbReference type="Gene3D" id="3.40.50.720">
    <property type="entry name" value="NAD(P)-binding Rossmann-like Domain"/>
    <property type="match status" value="1"/>
</dbReference>
<dbReference type="AlphaFoldDB" id="A0A446C513"/>
<evidence type="ECO:0000256" key="1">
    <source>
        <dbReference type="ARBA" id="ARBA00006484"/>
    </source>
</evidence>
<gene>
    <name evidence="4" type="primary">fabG_6</name>
    <name evidence="4" type="ORF">AGI3411_00804</name>
</gene>
<dbReference type="RefSeq" id="WP_129526115.1">
    <property type="nucleotide sequence ID" value="NZ_UFQB01000002.1"/>
</dbReference>
<protein>
    <submittedName>
        <fullName evidence="4">3-oxoacyl-[acyl-carrier-protein] reductase FabG</fullName>
        <ecNumber evidence="4">1.1.1.100</ecNumber>
    </submittedName>
</protein>
<evidence type="ECO:0000259" key="3">
    <source>
        <dbReference type="SMART" id="SM00822"/>
    </source>
</evidence>
<evidence type="ECO:0000313" key="4">
    <source>
        <dbReference type="EMBL" id="SSW62955.1"/>
    </source>
</evidence>
<feature type="domain" description="Ketoreductase" evidence="3">
    <location>
        <begin position="11"/>
        <end position="190"/>
    </location>
</feature>
<dbReference type="PANTHER" id="PTHR42879">
    <property type="entry name" value="3-OXOACYL-(ACYL-CARRIER-PROTEIN) REDUCTASE"/>
    <property type="match status" value="1"/>
</dbReference>
<name>A0A446C513_9BURK</name>
<dbReference type="NCBIfam" id="NF005559">
    <property type="entry name" value="PRK07231.1"/>
    <property type="match status" value="1"/>
</dbReference>
<keyword evidence="5" id="KW-1185">Reference proteome</keyword>
<dbReference type="PRINTS" id="PR00081">
    <property type="entry name" value="GDHRDH"/>
</dbReference>